<evidence type="ECO:0000313" key="2">
    <source>
        <dbReference type="Proteomes" id="UP001150603"/>
    </source>
</evidence>
<comment type="caution">
    <text evidence="1">The sequence shown here is derived from an EMBL/GenBank/DDBJ whole genome shotgun (WGS) entry which is preliminary data.</text>
</comment>
<gene>
    <name evidence="1" type="ORF">FBU59_005358</name>
</gene>
<accession>A0ACC1J2X7</accession>
<reference evidence="1" key="1">
    <citation type="submission" date="2022-07" db="EMBL/GenBank/DDBJ databases">
        <title>Phylogenomic reconstructions and comparative analyses of Kickxellomycotina fungi.</title>
        <authorList>
            <person name="Reynolds N.K."/>
            <person name="Stajich J.E."/>
            <person name="Barry K."/>
            <person name="Grigoriev I.V."/>
            <person name="Crous P."/>
            <person name="Smith M.E."/>
        </authorList>
    </citation>
    <scope>NUCLEOTIDE SEQUENCE</scope>
    <source>
        <strain evidence="1">NRRL 5244</strain>
    </source>
</reference>
<protein>
    <submittedName>
        <fullName evidence="1">Uncharacterized protein</fullName>
    </submittedName>
</protein>
<evidence type="ECO:0000313" key="1">
    <source>
        <dbReference type="EMBL" id="KAJ1935522.1"/>
    </source>
</evidence>
<keyword evidence="2" id="KW-1185">Reference proteome</keyword>
<proteinExistence type="predicted"/>
<dbReference type="EMBL" id="JANBPW010004220">
    <property type="protein sequence ID" value="KAJ1935522.1"/>
    <property type="molecule type" value="Genomic_DNA"/>
</dbReference>
<feature type="non-terminal residue" evidence="1">
    <location>
        <position position="488"/>
    </location>
</feature>
<name>A0ACC1J2X7_9FUNG</name>
<organism evidence="1 2">
    <name type="scientific">Linderina macrospora</name>
    <dbReference type="NCBI Taxonomy" id="4868"/>
    <lineage>
        <taxon>Eukaryota</taxon>
        <taxon>Fungi</taxon>
        <taxon>Fungi incertae sedis</taxon>
        <taxon>Zoopagomycota</taxon>
        <taxon>Kickxellomycotina</taxon>
        <taxon>Kickxellomycetes</taxon>
        <taxon>Kickxellales</taxon>
        <taxon>Kickxellaceae</taxon>
        <taxon>Linderina</taxon>
    </lineage>
</organism>
<sequence>MDQSGVVKTMWAVEYMPSAGMTFARNHPHTQVYNQCSNLLLDSAIKARHGIEMEPLINKFNDKQLPPMPQPGDVDFIYCGPPCQGFSRCNRFIKADDIKTSLIANALSYVDFYRPTYFLLENVRGLLDYKLGGKQVGTGRVEGGIKMGVLKFILRTLTTMGYQARFYILQAGNYGLAQSRRRLFVWAAKRGCKLPGIPTPTTTFSKSGQTNITLPDGTRITPFAQLNGNAPHHAISVKDAIGDLPEYEYINPATLYPDTDTREDTEHIPKYTAVNNMPSDMPGDRDGRRSYVGHMQMKYNKPPCGEFQRQRRRAHQIMAPGVDNDCDALVDTLHNHVSRKFNDINVERICNVSFDFGSDHRSLPEKLKPWCLSNKDSAAARHGGWKGLYGRLDPDGLFGTQLTEMSPMGKSGTVILPNQRRVLSVRECARAQGFPDTFQFYSIVENDIRDMHRQIGNAVPPPLAFALSQRLREALFSDYIEHQKNETT</sequence>
<dbReference type="Proteomes" id="UP001150603">
    <property type="component" value="Unassembled WGS sequence"/>
</dbReference>